<dbReference type="EMBL" id="ATLV01014591">
    <property type="status" value="NOT_ANNOTATED_CDS"/>
    <property type="molecule type" value="Genomic_DNA"/>
</dbReference>
<gene>
    <name evidence="2" type="ORF">ZHAS_00006480</name>
</gene>
<keyword evidence="4" id="KW-1185">Reference proteome</keyword>
<dbReference type="VEuPathDB" id="VectorBase:ASIC006480"/>
<organism evidence="2">
    <name type="scientific">Anopheles sinensis</name>
    <name type="common">Mosquito</name>
    <dbReference type="NCBI Taxonomy" id="74873"/>
    <lineage>
        <taxon>Eukaryota</taxon>
        <taxon>Metazoa</taxon>
        <taxon>Ecdysozoa</taxon>
        <taxon>Arthropoda</taxon>
        <taxon>Hexapoda</taxon>
        <taxon>Insecta</taxon>
        <taxon>Pterygota</taxon>
        <taxon>Neoptera</taxon>
        <taxon>Endopterygota</taxon>
        <taxon>Diptera</taxon>
        <taxon>Nematocera</taxon>
        <taxon>Culicoidea</taxon>
        <taxon>Culicidae</taxon>
        <taxon>Anophelinae</taxon>
        <taxon>Anopheles</taxon>
    </lineage>
</organism>
<proteinExistence type="predicted"/>
<accession>A0A084VMF4</accession>
<dbReference type="EnsemblMetazoa" id="ASIC006480-RA">
    <property type="protein sequence ID" value="ASIC006480-PA"/>
    <property type="gene ID" value="ASIC006480"/>
</dbReference>
<evidence type="ECO:0000313" key="4">
    <source>
        <dbReference type="Proteomes" id="UP000030765"/>
    </source>
</evidence>
<evidence type="ECO:0000256" key="1">
    <source>
        <dbReference type="SAM" id="MobiDB-lite"/>
    </source>
</evidence>
<dbReference type="EMBL" id="KE524975">
    <property type="protein sequence ID" value="KFB39148.1"/>
    <property type="molecule type" value="Genomic_DNA"/>
</dbReference>
<sequence length="170" mass="19252">MTSLKRIAAMKSRSFHSRAVVEESPRGCWKKGVGKVSVFNKWFLLLLPESKLKSQLSLSSQLSRSLAACVGETWSADAYKIAIRYVWAFVLNGAPRVPRTPREAASRLSHRVVRRLFVCVRVCVRSWVGRVPGCRFLFTSVHSRPEPNENGRTYDETTRAHCEANDRADT</sequence>
<evidence type="ECO:0000313" key="2">
    <source>
        <dbReference type="EMBL" id="KFB39148.1"/>
    </source>
</evidence>
<feature type="region of interest" description="Disordered" evidence="1">
    <location>
        <begin position="146"/>
        <end position="170"/>
    </location>
</feature>
<dbReference type="Proteomes" id="UP000030765">
    <property type="component" value="Unassembled WGS sequence"/>
</dbReference>
<protein>
    <submittedName>
        <fullName evidence="2 3">Ribosome-associated GTPase EngA</fullName>
    </submittedName>
</protein>
<name>A0A084VMF4_ANOSI</name>
<dbReference type="AlphaFoldDB" id="A0A084VMF4"/>
<evidence type="ECO:0000313" key="3">
    <source>
        <dbReference type="EnsemblMetazoa" id="ASIC006480-PA"/>
    </source>
</evidence>
<reference evidence="2 4" key="1">
    <citation type="journal article" date="2014" name="BMC Genomics">
        <title>Genome sequence of Anopheles sinensis provides insight into genetics basis of mosquito competence for malaria parasites.</title>
        <authorList>
            <person name="Zhou D."/>
            <person name="Zhang D."/>
            <person name="Ding G."/>
            <person name="Shi L."/>
            <person name="Hou Q."/>
            <person name="Ye Y."/>
            <person name="Xu Y."/>
            <person name="Zhou H."/>
            <person name="Xiong C."/>
            <person name="Li S."/>
            <person name="Yu J."/>
            <person name="Hong S."/>
            <person name="Yu X."/>
            <person name="Zou P."/>
            <person name="Chen C."/>
            <person name="Chang X."/>
            <person name="Wang W."/>
            <person name="Lv Y."/>
            <person name="Sun Y."/>
            <person name="Ma L."/>
            <person name="Shen B."/>
            <person name="Zhu C."/>
        </authorList>
    </citation>
    <scope>NUCLEOTIDE SEQUENCE [LARGE SCALE GENOMIC DNA]</scope>
</reference>
<reference evidence="3" key="2">
    <citation type="submission" date="2020-05" db="UniProtKB">
        <authorList>
            <consortium name="EnsemblMetazoa"/>
        </authorList>
    </citation>
    <scope>IDENTIFICATION</scope>
</reference>